<dbReference type="SMART" id="SM00860">
    <property type="entry name" value="SMI1_KNR4"/>
    <property type="match status" value="1"/>
</dbReference>
<accession>A0A074LI46</accession>
<dbReference type="Gene3D" id="3.40.1580.10">
    <property type="entry name" value="SMI1/KNR4-like"/>
    <property type="match status" value="1"/>
</dbReference>
<evidence type="ECO:0000259" key="1">
    <source>
        <dbReference type="SMART" id="SM00860"/>
    </source>
</evidence>
<dbReference type="InterPro" id="IPR037883">
    <property type="entry name" value="Knr4/Smi1-like_sf"/>
</dbReference>
<dbReference type="OrthoDB" id="5880263at2"/>
<comment type="caution">
    <text evidence="2">The sequence shown here is derived from an EMBL/GenBank/DDBJ whole genome shotgun (WGS) entry which is preliminary data.</text>
</comment>
<proteinExistence type="predicted"/>
<evidence type="ECO:0000313" key="2">
    <source>
        <dbReference type="EMBL" id="KEO80819.1"/>
    </source>
</evidence>
<organism evidence="2 3">
    <name type="scientific">Tumebacillus flagellatus</name>
    <dbReference type="NCBI Taxonomy" id="1157490"/>
    <lineage>
        <taxon>Bacteria</taxon>
        <taxon>Bacillati</taxon>
        <taxon>Bacillota</taxon>
        <taxon>Bacilli</taxon>
        <taxon>Bacillales</taxon>
        <taxon>Alicyclobacillaceae</taxon>
        <taxon>Tumebacillus</taxon>
    </lineage>
</organism>
<dbReference type="RefSeq" id="WP_038094805.1">
    <property type="nucleotide sequence ID" value="NZ_JMIR01000080.1"/>
</dbReference>
<protein>
    <recommendedName>
        <fullName evidence="1">Knr4/Smi1-like domain-containing protein</fullName>
    </recommendedName>
</protein>
<reference evidence="2 3" key="1">
    <citation type="journal article" date="2013" name="Int. J. Syst. Evol. Microbiol.">
        <title>Tumebacillus flagellatus sp. nov., an alpha-amylase/pullulanase-producing bacterium isolated from cassava wastewater.</title>
        <authorList>
            <person name="Wang Q."/>
            <person name="Xie N."/>
            <person name="Qin Y."/>
            <person name="Shen N."/>
            <person name="Zhu J."/>
            <person name="Mi H."/>
            <person name="Huang R."/>
        </authorList>
    </citation>
    <scope>NUCLEOTIDE SEQUENCE [LARGE SCALE GENOMIC DNA]</scope>
    <source>
        <strain evidence="2 3">GST4</strain>
    </source>
</reference>
<keyword evidence="3" id="KW-1185">Reference proteome</keyword>
<feature type="domain" description="Knr4/Smi1-like" evidence="1">
    <location>
        <begin position="22"/>
        <end position="135"/>
    </location>
</feature>
<dbReference type="SUPFAM" id="SSF160631">
    <property type="entry name" value="SMI1/KNR4-like"/>
    <property type="match status" value="1"/>
</dbReference>
<dbReference type="Pfam" id="PF14567">
    <property type="entry name" value="SUKH_5"/>
    <property type="match status" value="1"/>
</dbReference>
<name>A0A074LI46_9BACL</name>
<dbReference type="EMBL" id="JMIR01000080">
    <property type="protein sequence ID" value="KEO80819.1"/>
    <property type="molecule type" value="Genomic_DNA"/>
</dbReference>
<sequence length="144" mass="16511">MNQQDIKILITSQEESFFFTGGVGEEDIQDIEAQLNVEVPESYKWFLMNYGFGGINGVLINGVALDKSLQVVKATKSLREYGLPESLVVVENMDEYVYCFDTARMDGGECPIVDWDQKFGIGKKQYRNLYEYLYDRFSDAIENL</sequence>
<dbReference type="Proteomes" id="UP000027931">
    <property type="component" value="Unassembled WGS sequence"/>
</dbReference>
<dbReference type="AlphaFoldDB" id="A0A074LI46"/>
<gene>
    <name evidence="2" type="ORF">EL26_24250</name>
</gene>
<evidence type="ECO:0000313" key="3">
    <source>
        <dbReference type="Proteomes" id="UP000027931"/>
    </source>
</evidence>
<dbReference type="eggNOG" id="ENOG5032WNB">
    <property type="taxonomic scope" value="Bacteria"/>
</dbReference>
<dbReference type="InterPro" id="IPR018958">
    <property type="entry name" value="Knr4/Smi1-like_dom"/>
</dbReference>